<protein>
    <recommendedName>
        <fullName evidence="3">Reverse transcriptase domain-containing protein</fullName>
    </recommendedName>
</protein>
<reference evidence="1 2" key="1">
    <citation type="journal article" date="2018" name="Cell">
        <title>The Chara Genome: Secondary Complexity and Implications for Plant Terrestrialization.</title>
        <authorList>
            <person name="Nishiyama T."/>
            <person name="Sakayama H."/>
            <person name="Vries J.D."/>
            <person name="Buschmann H."/>
            <person name="Saint-Marcoux D."/>
            <person name="Ullrich K.K."/>
            <person name="Haas F.B."/>
            <person name="Vanderstraeten L."/>
            <person name="Becker D."/>
            <person name="Lang D."/>
            <person name="Vosolsobe S."/>
            <person name="Rombauts S."/>
            <person name="Wilhelmsson P.K.I."/>
            <person name="Janitza P."/>
            <person name="Kern R."/>
            <person name="Heyl A."/>
            <person name="Rumpler F."/>
            <person name="Villalobos L.I.A.C."/>
            <person name="Clay J.M."/>
            <person name="Skokan R."/>
            <person name="Toyoda A."/>
            <person name="Suzuki Y."/>
            <person name="Kagoshima H."/>
            <person name="Schijlen E."/>
            <person name="Tajeshwar N."/>
            <person name="Catarino B."/>
            <person name="Hetherington A.J."/>
            <person name="Saltykova A."/>
            <person name="Bonnot C."/>
            <person name="Breuninger H."/>
            <person name="Symeonidi A."/>
            <person name="Radhakrishnan G.V."/>
            <person name="Van Nieuwerburgh F."/>
            <person name="Deforce D."/>
            <person name="Chang C."/>
            <person name="Karol K.G."/>
            <person name="Hedrich R."/>
            <person name="Ulvskov P."/>
            <person name="Glockner G."/>
            <person name="Delwiche C.F."/>
            <person name="Petrasek J."/>
            <person name="Van de Peer Y."/>
            <person name="Friml J."/>
            <person name="Beilby M."/>
            <person name="Dolan L."/>
            <person name="Kohara Y."/>
            <person name="Sugano S."/>
            <person name="Fujiyama A."/>
            <person name="Delaux P.-M."/>
            <person name="Quint M."/>
            <person name="TheiBen G."/>
            <person name="Hagemann M."/>
            <person name="Harholt J."/>
            <person name="Dunand C."/>
            <person name="Zachgo S."/>
            <person name="Langdale J."/>
            <person name="Maumus F."/>
            <person name="Straeten D.V.D."/>
            <person name="Gould S.B."/>
            <person name="Rensing S.A."/>
        </authorList>
    </citation>
    <scope>NUCLEOTIDE SEQUENCE [LARGE SCALE GENOMIC DNA]</scope>
    <source>
        <strain evidence="1 2">S276</strain>
    </source>
</reference>
<keyword evidence="2" id="KW-1185">Reference proteome</keyword>
<evidence type="ECO:0000313" key="2">
    <source>
        <dbReference type="Proteomes" id="UP000265515"/>
    </source>
</evidence>
<evidence type="ECO:0008006" key="3">
    <source>
        <dbReference type="Google" id="ProtNLM"/>
    </source>
</evidence>
<dbReference type="Gramene" id="GBG66011">
    <property type="protein sequence ID" value="GBG66011"/>
    <property type="gene ID" value="CBR_g54990"/>
</dbReference>
<dbReference type="Proteomes" id="UP000265515">
    <property type="component" value="Unassembled WGS sequence"/>
</dbReference>
<name>A0A388K7K3_CHABU</name>
<dbReference type="EMBL" id="BFEA01000068">
    <property type="protein sequence ID" value="GBG66011.1"/>
    <property type="molecule type" value="Genomic_DNA"/>
</dbReference>
<proteinExistence type="predicted"/>
<evidence type="ECO:0000313" key="1">
    <source>
        <dbReference type="EMBL" id="GBG66011.1"/>
    </source>
</evidence>
<dbReference type="AlphaFoldDB" id="A0A388K7K3"/>
<organism evidence="1 2">
    <name type="scientific">Chara braunii</name>
    <name type="common">Braun's stonewort</name>
    <dbReference type="NCBI Taxonomy" id="69332"/>
    <lineage>
        <taxon>Eukaryota</taxon>
        <taxon>Viridiplantae</taxon>
        <taxon>Streptophyta</taxon>
        <taxon>Charophyceae</taxon>
        <taxon>Charales</taxon>
        <taxon>Characeae</taxon>
        <taxon>Chara</taxon>
    </lineage>
</organism>
<sequence>MDIALIPETKLSEDKQGRLADWWIGPQLWSPARGSKGGLAVLIHQRLEMEGQLGNCADNAEGNELWRSLLQLGQSSALLCNGSGAGERPSVQAFKIPETPLLEGLKLRSGRKSRMKAFADDLLATSANTQISLEALRNCRSRYAELSEAAVNWSKSVYFLPKEFELHVEWGMWRVPDGMAECYLGVQVALEEMAERYLGVQVALEDYVRKPKMPSCKNEILALVVSPFSILWFMVRIRKLSKGLVEGVRSTARRFNWKPGSTKESGYIAKVSWDTLCTARRDGGLALLDPESQNLTLLSKWLVRVTTMDRQADWCFLEEEILCEQRGLSRASDVWVAVMIQAFLNKRIRSKFQRDILAAWQKCRPNLVAAPNTRAEVLSQHLFENPKLTNSTGGVPFAADRKPGSYGMKWIQRGICRVGDLWNSTLGRRKSPAEIKVKLVQLPMQEERIQDLIAAIPEDWSAMLGPECIPTRDTRFRQAGEEGVFLKLESWDEDTPGKAHFLEFRSKHEGLPEISQTGNVT</sequence>
<accession>A0A388K7K3</accession>
<comment type="caution">
    <text evidence="1">The sequence shown here is derived from an EMBL/GenBank/DDBJ whole genome shotgun (WGS) entry which is preliminary data.</text>
</comment>
<gene>
    <name evidence="1" type="ORF">CBR_g54990</name>
</gene>